<accession>A0A4Z2D1L6</accession>
<sequence length="348" mass="39198">MTVDIDNLRYAELQRLAKKHGIKANKKASKLKEELKILLSVQESESTNAKMNDLVSTEFTEKLSDELSFRNTNFSPDGQENKENIITSSPASDEEDSVVLNRTYELPSPVMCSKKDVVENPAKLYPDSRKVTMAKKPSVIKTVPDFSKIHAKAASKLESLVSYASRHKLMNKPRPPFASPPFVTKTSKSFDKSKISLSSIPDRKFSLQKFTPMNDKIVMSRTSDSVKRSKSVFPSLPSNKSGTGIKDRQANNSSVSNSLKHKTTTNIPADSAFARRKAYDLQHNQTRRLSCTPHRVSSTTPKPTDLRQDIRTLKSLVNIRRNKVEMLNVNKQNRFKSKQLLIDKSRGL</sequence>
<organism evidence="2 3">
    <name type="scientific">Schistosoma japonicum</name>
    <name type="common">Blood fluke</name>
    <dbReference type="NCBI Taxonomy" id="6182"/>
    <lineage>
        <taxon>Eukaryota</taxon>
        <taxon>Metazoa</taxon>
        <taxon>Spiralia</taxon>
        <taxon>Lophotrochozoa</taxon>
        <taxon>Platyhelminthes</taxon>
        <taxon>Trematoda</taxon>
        <taxon>Digenea</taxon>
        <taxon>Strigeidida</taxon>
        <taxon>Schistosomatoidea</taxon>
        <taxon>Schistosomatidae</taxon>
        <taxon>Schistosoma</taxon>
    </lineage>
</organism>
<feature type="compositionally biased region" description="Polar residues" evidence="1">
    <location>
        <begin position="70"/>
        <end position="91"/>
    </location>
</feature>
<dbReference type="Proteomes" id="UP000311919">
    <property type="component" value="Unassembled WGS sequence"/>
</dbReference>
<evidence type="ECO:0000313" key="3">
    <source>
        <dbReference type="Proteomes" id="UP000311919"/>
    </source>
</evidence>
<proteinExistence type="predicted"/>
<protein>
    <submittedName>
        <fullName evidence="2">Nucleolar and spindle-associated 1 isoform 2</fullName>
    </submittedName>
</protein>
<reference evidence="2 3" key="1">
    <citation type="submission" date="2019-03" db="EMBL/GenBank/DDBJ databases">
        <title>An improved genome assembly of the fluke Schistosoma japonicum.</title>
        <authorList>
            <person name="Hu W."/>
            <person name="Luo F."/>
            <person name="Yin M."/>
            <person name="Mo X."/>
            <person name="Sun C."/>
            <person name="Wu Q."/>
            <person name="Zhu B."/>
            <person name="Xiang M."/>
            <person name="Wang J."/>
            <person name="Wang Y."/>
            <person name="Zhang T."/>
            <person name="Xu B."/>
            <person name="Zheng H."/>
            <person name="Feng Z."/>
        </authorList>
    </citation>
    <scope>NUCLEOTIDE SEQUENCE [LARGE SCALE GENOMIC DNA]</scope>
    <source>
        <strain evidence="2">HuSjv2</strain>
        <tissue evidence="2">Worms</tissue>
    </source>
</reference>
<gene>
    <name evidence="2" type="ORF">EWB00_005515</name>
</gene>
<feature type="compositionally biased region" description="Polar residues" evidence="1">
    <location>
        <begin position="250"/>
        <end position="262"/>
    </location>
</feature>
<feature type="region of interest" description="Disordered" evidence="1">
    <location>
        <begin position="221"/>
        <end position="262"/>
    </location>
</feature>
<name>A0A4Z2D1L6_SCHJA</name>
<evidence type="ECO:0000313" key="2">
    <source>
        <dbReference type="EMBL" id="TNN10309.1"/>
    </source>
</evidence>
<comment type="caution">
    <text evidence="2">The sequence shown here is derived from an EMBL/GenBank/DDBJ whole genome shotgun (WGS) entry which is preliminary data.</text>
</comment>
<dbReference type="OrthoDB" id="6247914at2759"/>
<keyword evidence="3" id="KW-1185">Reference proteome</keyword>
<feature type="region of interest" description="Disordered" evidence="1">
    <location>
        <begin position="70"/>
        <end position="97"/>
    </location>
</feature>
<evidence type="ECO:0000256" key="1">
    <source>
        <dbReference type="SAM" id="MobiDB-lite"/>
    </source>
</evidence>
<dbReference type="EMBL" id="SKCS01000363">
    <property type="protein sequence ID" value="TNN10309.1"/>
    <property type="molecule type" value="Genomic_DNA"/>
</dbReference>
<dbReference type="AlphaFoldDB" id="A0A4Z2D1L6"/>